<gene>
    <name evidence="2" type="ORF">OE647_15790</name>
</gene>
<protein>
    <submittedName>
        <fullName evidence="2">CHAD domain-containing protein</fullName>
    </submittedName>
</protein>
<evidence type="ECO:0000313" key="3">
    <source>
        <dbReference type="Proteomes" id="UP001652503"/>
    </source>
</evidence>
<dbReference type="EMBL" id="JAOWLA010000016">
    <property type="protein sequence ID" value="MCV2866186.1"/>
    <property type="molecule type" value="Genomic_DNA"/>
</dbReference>
<organism evidence="2 3">
    <name type="scientific">Albidovulum sediminicola</name>
    <dbReference type="NCBI Taxonomy" id="2984331"/>
    <lineage>
        <taxon>Bacteria</taxon>
        <taxon>Pseudomonadati</taxon>
        <taxon>Pseudomonadota</taxon>
        <taxon>Alphaproteobacteria</taxon>
        <taxon>Rhodobacterales</taxon>
        <taxon>Paracoccaceae</taxon>
        <taxon>Albidovulum</taxon>
    </lineage>
</organism>
<dbReference type="PANTHER" id="PTHR39339:SF1">
    <property type="entry name" value="CHAD DOMAIN-CONTAINING PROTEIN"/>
    <property type="match status" value="1"/>
</dbReference>
<name>A0ABT2Z537_9RHOB</name>
<reference evidence="2 3" key="1">
    <citation type="submission" date="2022-10" db="EMBL/GenBank/DDBJ databases">
        <title>Defluviimonas sp. nov., isolated from ocean surface water.</title>
        <authorList>
            <person name="He W."/>
            <person name="Wang L."/>
            <person name="Zhang D.-F."/>
        </authorList>
    </citation>
    <scope>NUCLEOTIDE SEQUENCE [LARGE SCALE GENOMIC DNA]</scope>
    <source>
        <strain evidence="2 3">WL0075</strain>
    </source>
</reference>
<dbReference type="RefSeq" id="WP_263722717.1">
    <property type="nucleotide sequence ID" value="NZ_JAOWLA010000016.1"/>
</dbReference>
<keyword evidence="3" id="KW-1185">Reference proteome</keyword>
<proteinExistence type="predicted"/>
<evidence type="ECO:0000313" key="2">
    <source>
        <dbReference type="EMBL" id="MCV2866186.1"/>
    </source>
</evidence>
<dbReference type="PANTHER" id="PTHR39339">
    <property type="entry name" value="SLR1444 PROTEIN"/>
    <property type="match status" value="1"/>
</dbReference>
<feature type="domain" description="CHAD" evidence="1">
    <location>
        <begin position="9"/>
        <end position="291"/>
    </location>
</feature>
<dbReference type="Proteomes" id="UP001652503">
    <property type="component" value="Unassembled WGS sequence"/>
</dbReference>
<dbReference type="InterPro" id="IPR038186">
    <property type="entry name" value="CHAD_dom_sf"/>
</dbReference>
<evidence type="ECO:0000259" key="1">
    <source>
        <dbReference type="PROSITE" id="PS51708"/>
    </source>
</evidence>
<dbReference type="Pfam" id="PF05235">
    <property type="entry name" value="CHAD"/>
    <property type="match status" value="1"/>
</dbReference>
<dbReference type="SMART" id="SM00880">
    <property type="entry name" value="CHAD"/>
    <property type="match status" value="1"/>
</dbReference>
<comment type="caution">
    <text evidence="2">The sequence shown here is derived from an EMBL/GenBank/DDBJ whole genome shotgun (WGS) entry which is preliminary data.</text>
</comment>
<dbReference type="InterPro" id="IPR007899">
    <property type="entry name" value="CHAD_dom"/>
</dbReference>
<dbReference type="PROSITE" id="PS51708">
    <property type="entry name" value="CHAD"/>
    <property type="match status" value="1"/>
</dbReference>
<accession>A0ABT2Z537</accession>
<dbReference type="Gene3D" id="1.40.20.10">
    <property type="entry name" value="CHAD domain"/>
    <property type="match status" value="1"/>
</dbReference>
<sequence>MPFTFPDRDQPIAKSVRKLARNRLEASLALIAEAERPQGERVRELRKNIKKTRALIRLVRPNFKGYERENDALRTAGRVVADLRDRDALRDSFDALARRVYLPLDARAALREATLTPHEPPAEDAAAAALTEHGRLVQEIAERLRGWKIAGSGFDALAPGLERTWTAARRAMHQAAADPTGEALHQWRKRTKDHWYHARLLTPIWPEMTAHHVAAADALGERLGEARDLAFLIEALERAGESAGGGKDFIAAAREEKERLLSDARTLGARFFSEPAEGLSRRWRGWWKLWRA</sequence>